<organism evidence="2 3">
    <name type="scientific">Sporosarcina gallistercoris</name>
    <dbReference type="NCBI Taxonomy" id="2762245"/>
    <lineage>
        <taxon>Bacteria</taxon>
        <taxon>Bacillati</taxon>
        <taxon>Bacillota</taxon>
        <taxon>Bacilli</taxon>
        <taxon>Bacillales</taxon>
        <taxon>Caryophanaceae</taxon>
        <taxon>Sporosarcina</taxon>
    </lineage>
</organism>
<protein>
    <recommendedName>
        <fullName evidence="1">B3/B4 tRNA-binding domain-containing protein</fullName>
    </recommendedName>
</protein>
<dbReference type="EMBL" id="JACSQY010000008">
    <property type="protein sequence ID" value="MBD7908978.1"/>
    <property type="molecule type" value="Genomic_DNA"/>
</dbReference>
<comment type="caution">
    <text evidence="2">The sequence shown here is derived from an EMBL/GenBank/DDBJ whole genome shotgun (WGS) entry which is preliminary data.</text>
</comment>
<keyword evidence="3" id="KW-1185">Reference proteome</keyword>
<dbReference type="Proteomes" id="UP000659496">
    <property type="component" value="Unassembled WGS sequence"/>
</dbReference>
<sequence>MKFHIEPAIFDEVPDFKVAIIHYNSTTVSDSPQMLKGRLQLFQEQLFFELEERPINQIDGIREWRNVWKALGATPTRYRPSAEALYRRVSKQDYMKSHSSAIDLNTLFSLQYGIPSGMYNREALFGDIRVTTGLAEEGYDGLNGRFNSLHNIVILKDGYSPFGSPYVDSVRSAITEETTEILHVLFLRPDMSVEEAQSLAKACGSMFTSINGGNAAPAILHKGAPSIEIEDIPAHEEHKN</sequence>
<dbReference type="SUPFAM" id="SSF56037">
    <property type="entry name" value="PheT/TilS domain"/>
    <property type="match status" value="1"/>
</dbReference>
<gene>
    <name evidence="2" type="ORF">H9659_11605</name>
</gene>
<dbReference type="SMART" id="SM00873">
    <property type="entry name" value="B3_4"/>
    <property type="match status" value="1"/>
</dbReference>
<dbReference type="Pfam" id="PF03483">
    <property type="entry name" value="B3_4"/>
    <property type="match status" value="1"/>
</dbReference>
<accession>A0ABR8PLD0</accession>
<evidence type="ECO:0000313" key="3">
    <source>
        <dbReference type="Proteomes" id="UP000659496"/>
    </source>
</evidence>
<dbReference type="Gene3D" id="3.50.40.10">
    <property type="entry name" value="Phenylalanyl-trna Synthetase, Chain B, domain 3"/>
    <property type="match status" value="1"/>
</dbReference>
<proteinExistence type="predicted"/>
<feature type="domain" description="B3/B4 tRNA-binding" evidence="1">
    <location>
        <begin position="62"/>
        <end position="212"/>
    </location>
</feature>
<reference evidence="2 3" key="1">
    <citation type="submission" date="2020-08" db="EMBL/GenBank/DDBJ databases">
        <title>A Genomic Blueprint of the Chicken Gut Microbiome.</title>
        <authorList>
            <person name="Gilroy R."/>
            <person name="Ravi A."/>
            <person name="Getino M."/>
            <person name="Pursley I."/>
            <person name="Horton D.L."/>
            <person name="Alikhan N.-F."/>
            <person name="Baker D."/>
            <person name="Gharbi K."/>
            <person name="Hall N."/>
            <person name="Watson M."/>
            <person name="Adriaenssens E.M."/>
            <person name="Foster-Nyarko E."/>
            <person name="Jarju S."/>
            <person name="Secka A."/>
            <person name="Antonio M."/>
            <person name="Oren A."/>
            <person name="Chaudhuri R."/>
            <person name="La Ragione R.M."/>
            <person name="Hildebrand F."/>
            <person name="Pallen M.J."/>
        </authorList>
    </citation>
    <scope>NUCLEOTIDE SEQUENCE [LARGE SCALE GENOMIC DNA]</scope>
    <source>
        <strain evidence="2 3">Sa3CUA8</strain>
    </source>
</reference>
<dbReference type="InterPro" id="IPR005146">
    <property type="entry name" value="B3/B4_tRNA-bd"/>
</dbReference>
<evidence type="ECO:0000313" key="2">
    <source>
        <dbReference type="EMBL" id="MBD7908978.1"/>
    </source>
</evidence>
<dbReference type="PANTHER" id="PTHR39209:SF2">
    <property type="entry name" value="CYTOPLASMIC PROTEIN"/>
    <property type="match status" value="1"/>
</dbReference>
<evidence type="ECO:0000259" key="1">
    <source>
        <dbReference type="SMART" id="SM00873"/>
    </source>
</evidence>
<name>A0ABR8PLD0_9BACL</name>
<dbReference type="RefSeq" id="WP_191690641.1">
    <property type="nucleotide sequence ID" value="NZ_JACSQY010000008.1"/>
</dbReference>
<dbReference type="InterPro" id="IPR020825">
    <property type="entry name" value="Phe-tRNA_synthase-like_B3/B4"/>
</dbReference>
<dbReference type="PANTHER" id="PTHR39209">
    <property type="match status" value="1"/>
</dbReference>